<dbReference type="Proteomes" id="UP001177003">
    <property type="component" value="Chromosome 8"/>
</dbReference>
<feature type="region of interest" description="Disordered" evidence="1">
    <location>
        <begin position="139"/>
        <end position="160"/>
    </location>
</feature>
<sequence>MKELSKKSTSVGSEQPLELISKLRRMIWWILLQRTKGHIHDDEDKDDFKKIKEFSELFPKEVQRLDRFSDVVTQKIKAVGKVFDRIEKSLIEFQEALSKFDLTSQYSLSQESLYAMETKGVSSSKASNEDKGKFVGKVMSTQNPTSIPMKPVVTTSTTTTTTPNVNFDLSKLKKKGISIGEGSSSYVVVKNTSNVDPKDKGKGFQFEPSAE</sequence>
<keyword evidence="3" id="KW-1185">Reference proteome</keyword>
<evidence type="ECO:0000313" key="3">
    <source>
        <dbReference type="Proteomes" id="UP001177003"/>
    </source>
</evidence>
<feature type="region of interest" description="Disordered" evidence="1">
    <location>
        <begin position="192"/>
        <end position="211"/>
    </location>
</feature>
<protein>
    <submittedName>
        <fullName evidence="2">Uncharacterized protein</fullName>
    </submittedName>
</protein>
<evidence type="ECO:0000256" key="1">
    <source>
        <dbReference type="SAM" id="MobiDB-lite"/>
    </source>
</evidence>
<organism evidence="2 3">
    <name type="scientific">Lactuca saligna</name>
    <name type="common">Willowleaf lettuce</name>
    <dbReference type="NCBI Taxonomy" id="75948"/>
    <lineage>
        <taxon>Eukaryota</taxon>
        <taxon>Viridiplantae</taxon>
        <taxon>Streptophyta</taxon>
        <taxon>Embryophyta</taxon>
        <taxon>Tracheophyta</taxon>
        <taxon>Spermatophyta</taxon>
        <taxon>Magnoliopsida</taxon>
        <taxon>eudicotyledons</taxon>
        <taxon>Gunneridae</taxon>
        <taxon>Pentapetalae</taxon>
        <taxon>asterids</taxon>
        <taxon>campanulids</taxon>
        <taxon>Asterales</taxon>
        <taxon>Asteraceae</taxon>
        <taxon>Cichorioideae</taxon>
        <taxon>Cichorieae</taxon>
        <taxon>Lactucinae</taxon>
        <taxon>Lactuca</taxon>
    </lineage>
</organism>
<proteinExistence type="predicted"/>
<dbReference type="EMBL" id="OX465084">
    <property type="protein sequence ID" value="CAI9298869.1"/>
    <property type="molecule type" value="Genomic_DNA"/>
</dbReference>
<evidence type="ECO:0000313" key="2">
    <source>
        <dbReference type="EMBL" id="CAI9298869.1"/>
    </source>
</evidence>
<gene>
    <name evidence="2" type="ORF">LSALG_LOCUS37611</name>
</gene>
<name>A0AA36EK09_LACSI</name>
<reference evidence="2" key="1">
    <citation type="submission" date="2023-04" db="EMBL/GenBank/DDBJ databases">
        <authorList>
            <person name="Vijverberg K."/>
            <person name="Xiong W."/>
            <person name="Schranz E."/>
        </authorList>
    </citation>
    <scope>NUCLEOTIDE SEQUENCE</scope>
</reference>
<accession>A0AA36EK09</accession>
<dbReference type="AlphaFoldDB" id="A0AA36EK09"/>